<keyword evidence="5" id="KW-1133">Transmembrane helix</keyword>
<feature type="domain" description="Methyl-accepting transducer" evidence="6">
    <location>
        <begin position="341"/>
        <end position="577"/>
    </location>
</feature>
<keyword evidence="9" id="KW-1185">Reference proteome</keyword>
<dbReference type="PROSITE" id="PS50111">
    <property type="entry name" value="CHEMOTAXIS_TRANSDUC_2"/>
    <property type="match status" value="1"/>
</dbReference>
<name>A0ABU1BAQ0_PSEHA</name>
<protein>
    <submittedName>
        <fullName evidence="8">Methyl-accepting chemotaxis protein</fullName>
    </submittedName>
</protein>
<evidence type="ECO:0000256" key="4">
    <source>
        <dbReference type="PROSITE-ProRule" id="PRU00284"/>
    </source>
</evidence>
<dbReference type="SUPFAM" id="SSF58104">
    <property type="entry name" value="Methyl-accepting chemotaxis protein (MCP) signaling domain"/>
    <property type="match status" value="1"/>
</dbReference>
<dbReference type="PANTHER" id="PTHR32089">
    <property type="entry name" value="METHYL-ACCEPTING CHEMOTAXIS PROTEIN MCPB"/>
    <property type="match status" value="1"/>
</dbReference>
<evidence type="ECO:0000256" key="1">
    <source>
        <dbReference type="ARBA" id="ARBA00004370"/>
    </source>
</evidence>
<evidence type="ECO:0000259" key="7">
    <source>
        <dbReference type="PROSITE" id="PS50885"/>
    </source>
</evidence>
<dbReference type="Gene3D" id="1.10.287.950">
    <property type="entry name" value="Methyl-accepting chemotaxis protein"/>
    <property type="match status" value="1"/>
</dbReference>
<keyword evidence="5" id="KW-0472">Membrane</keyword>
<dbReference type="SMART" id="SM00283">
    <property type="entry name" value="MA"/>
    <property type="match status" value="1"/>
</dbReference>
<dbReference type="InterPro" id="IPR003660">
    <property type="entry name" value="HAMP_dom"/>
</dbReference>
<dbReference type="RefSeq" id="WP_309038551.1">
    <property type="nucleotide sequence ID" value="NZ_JAVIFY010000003.1"/>
</dbReference>
<dbReference type="EMBL" id="JAVIFY010000003">
    <property type="protein sequence ID" value="MDQ9090999.1"/>
    <property type="molecule type" value="Genomic_DNA"/>
</dbReference>
<keyword evidence="2 4" id="KW-0807">Transducer</keyword>
<evidence type="ECO:0000256" key="2">
    <source>
        <dbReference type="ARBA" id="ARBA00023224"/>
    </source>
</evidence>
<gene>
    <name evidence="8" type="ORF">RC083_05255</name>
</gene>
<dbReference type="Proteomes" id="UP001226574">
    <property type="component" value="Unassembled WGS sequence"/>
</dbReference>
<comment type="subcellular location">
    <subcellularLocation>
        <location evidence="1">Membrane</location>
    </subcellularLocation>
</comment>
<sequence length="613" mass="67218">MSGLRRITSPAINLMANLKYKTKISLVFGILLVPLSVSLFFLLSLLTNNIEVSQSKRHGLHSYSALLDNYLNSRTDNNAAIARSYGYSVTDAQSNEALERISTASKLALDEQLASAYLNRTLVSPLPALISQLHQIKQSADTVLERQSFTPATFISLSNLSKSLPQYLANVRTTLQVATDANKQVGAKITPQLSKLEQSIINFKTAIDKRILEPDELALTQAEFTQLHTEVIKDTRHLIAASVPMLEQLISEKLQQQQWIRNTVLLASLFSLLSACYLLIGFYFAVVDGITRFANAAEHAANGNLNAKLDTIGSDEMSIITTRYNALLNAFKGFLAQVNQTTFDLSSAIISLEQASHQTNLDVGEQQNRVNTIHSALSEMADSAHTVEDAANQAMLIAQTAADHVLESSHNTMELAEFMHDLQVEFSDNQHALDRLAKDSQNISKVSKGISEIADQTNLLALNAAIEAARAGEQGRGFAVVADEVRTLAQRTQLQTQEIHQIISSLQHASDDTQQKMRSSVDKMVHCVQSANNTNSVLQNAQQSMQEITLQGKLIAQRVQSQSIATSQVLKDSQQISTLAIKAQNSAHSSSVDTKTISQLSEQLSSAMQFFKP</sequence>
<dbReference type="PANTHER" id="PTHR32089:SF112">
    <property type="entry name" value="LYSOZYME-LIKE PROTEIN-RELATED"/>
    <property type="match status" value="1"/>
</dbReference>
<evidence type="ECO:0000256" key="3">
    <source>
        <dbReference type="ARBA" id="ARBA00029447"/>
    </source>
</evidence>
<organism evidence="8 9">
    <name type="scientific">Pseudoalteromonas haloplanktis</name>
    <name type="common">Alteromonas haloplanktis</name>
    <dbReference type="NCBI Taxonomy" id="228"/>
    <lineage>
        <taxon>Bacteria</taxon>
        <taxon>Pseudomonadati</taxon>
        <taxon>Pseudomonadota</taxon>
        <taxon>Gammaproteobacteria</taxon>
        <taxon>Alteromonadales</taxon>
        <taxon>Pseudoalteromonadaceae</taxon>
        <taxon>Pseudoalteromonas</taxon>
    </lineage>
</organism>
<evidence type="ECO:0000313" key="9">
    <source>
        <dbReference type="Proteomes" id="UP001226574"/>
    </source>
</evidence>
<feature type="transmembrane region" description="Helical" evidence="5">
    <location>
        <begin position="24"/>
        <end position="47"/>
    </location>
</feature>
<comment type="similarity">
    <text evidence="3">Belongs to the methyl-accepting chemotaxis (MCP) protein family.</text>
</comment>
<accession>A0ABU1BAQ0</accession>
<evidence type="ECO:0000313" key="8">
    <source>
        <dbReference type="EMBL" id="MDQ9090999.1"/>
    </source>
</evidence>
<comment type="caution">
    <text evidence="8">The sequence shown here is derived from an EMBL/GenBank/DDBJ whole genome shotgun (WGS) entry which is preliminary data.</text>
</comment>
<evidence type="ECO:0000259" key="6">
    <source>
        <dbReference type="PROSITE" id="PS50111"/>
    </source>
</evidence>
<evidence type="ECO:0000256" key="5">
    <source>
        <dbReference type="SAM" id="Phobius"/>
    </source>
</evidence>
<reference evidence="8 9" key="1">
    <citation type="submission" date="2023-08" db="EMBL/GenBank/DDBJ databases">
        <title>Pseudoalteromonas haloplanktis LL1 genome.</title>
        <authorList>
            <person name="Wu S."/>
        </authorList>
    </citation>
    <scope>NUCLEOTIDE SEQUENCE [LARGE SCALE GENOMIC DNA]</scope>
    <source>
        <strain evidence="8 9">LL1</strain>
    </source>
</reference>
<dbReference type="PROSITE" id="PS50885">
    <property type="entry name" value="HAMP"/>
    <property type="match status" value="1"/>
</dbReference>
<feature type="transmembrane region" description="Helical" evidence="5">
    <location>
        <begin position="263"/>
        <end position="286"/>
    </location>
</feature>
<dbReference type="InterPro" id="IPR004089">
    <property type="entry name" value="MCPsignal_dom"/>
</dbReference>
<feature type="domain" description="HAMP" evidence="7">
    <location>
        <begin position="284"/>
        <end position="336"/>
    </location>
</feature>
<keyword evidence="5" id="KW-0812">Transmembrane</keyword>
<proteinExistence type="inferred from homology"/>
<dbReference type="Pfam" id="PF00015">
    <property type="entry name" value="MCPsignal"/>
    <property type="match status" value="1"/>
</dbReference>